<proteinExistence type="predicted"/>
<organism evidence="2 3">
    <name type="scientific">Actinoalloteichus caeruleus DSM 43889</name>
    <dbReference type="NCBI Taxonomy" id="1120930"/>
    <lineage>
        <taxon>Bacteria</taxon>
        <taxon>Bacillati</taxon>
        <taxon>Actinomycetota</taxon>
        <taxon>Actinomycetes</taxon>
        <taxon>Pseudonocardiales</taxon>
        <taxon>Pseudonocardiaceae</taxon>
        <taxon>Actinoalloteichus</taxon>
        <taxon>Actinoalloteichus cyanogriseus</taxon>
    </lineage>
</organism>
<comment type="caution">
    <text evidence="2">The sequence shown here is derived from an EMBL/GenBank/DDBJ whole genome shotgun (WGS) entry which is preliminary data.</text>
</comment>
<gene>
    <name evidence="2" type="ORF">G443_003612</name>
</gene>
<sequence length="76" mass="8716">MLYLLAAIGVISVAVLLWRAFAPERVGAAPRPETAKAPDDDPEFLRRLAERQWEERRRQQRRSERSDPDNENPSGS</sequence>
<evidence type="ECO:0000313" key="3">
    <source>
        <dbReference type="Proteomes" id="UP000791080"/>
    </source>
</evidence>
<evidence type="ECO:0000313" key="2">
    <source>
        <dbReference type="EMBL" id="MCP2333342.1"/>
    </source>
</evidence>
<accession>A0ABT1JLG7</accession>
<feature type="region of interest" description="Disordered" evidence="1">
    <location>
        <begin position="27"/>
        <end position="76"/>
    </location>
</feature>
<reference evidence="2 3" key="1">
    <citation type="submission" date="2022-06" db="EMBL/GenBank/DDBJ databases">
        <title>Genomic Encyclopedia of Type Strains, Phase I: the one thousand microbial genomes (KMG-I) project.</title>
        <authorList>
            <person name="Kyrpides N."/>
        </authorList>
    </citation>
    <scope>NUCLEOTIDE SEQUENCE [LARGE SCALE GENOMIC DNA]</scope>
    <source>
        <strain evidence="2 3">DSM 43889</strain>
    </source>
</reference>
<protein>
    <recommendedName>
        <fullName evidence="4">Secreted protein</fullName>
    </recommendedName>
</protein>
<evidence type="ECO:0008006" key="4">
    <source>
        <dbReference type="Google" id="ProtNLM"/>
    </source>
</evidence>
<keyword evidence="3" id="KW-1185">Reference proteome</keyword>
<name>A0ABT1JLG7_ACTCY</name>
<dbReference type="EMBL" id="AUBJ02000001">
    <property type="protein sequence ID" value="MCP2333342.1"/>
    <property type="molecule type" value="Genomic_DNA"/>
</dbReference>
<dbReference type="Proteomes" id="UP000791080">
    <property type="component" value="Unassembled WGS sequence"/>
</dbReference>
<feature type="compositionally biased region" description="Basic and acidic residues" evidence="1">
    <location>
        <begin position="33"/>
        <end position="68"/>
    </location>
</feature>
<evidence type="ECO:0000256" key="1">
    <source>
        <dbReference type="SAM" id="MobiDB-lite"/>
    </source>
</evidence>